<evidence type="ECO:0008006" key="8">
    <source>
        <dbReference type="Google" id="ProtNLM"/>
    </source>
</evidence>
<feature type="active site" description="Proton donor" evidence="5">
    <location>
        <position position="85"/>
    </location>
</feature>
<dbReference type="EMBL" id="JARGDH010000001">
    <property type="protein sequence ID" value="KAL0281452.1"/>
    <property type="molecule type" value="Genomic_DNA"/>
</dbReference>
<reference evidence="7" key="1">
    <citation type="journal article" date="2024" name="Gigascience">
        <title>Chromosome-level genome of the poultry shaft louse Menopon gallinae provides insight into the host-switching and adaptive evolution of parasitic lice.</title>
        <authorList>
            <person name="Xu Y."/>
            <person name="Ma L."/>
            <person name="Liu S."/>
            <person name="Liang Y."/>
            <person name="Liu Q."/>
            <person name="He Z."/>
            <person name="Tian L."/>
            <person name="Duan Y."/>
            <person name="Cai W."/>
            <person name="Li H."/>
            <person name="Song F."/>
        </authorList>
    </citation>
    <scope>NUCLEOTIDE SEQUENCE</scope>
    <source>
        <strain evidence="7">Cailab_2023a</strain>
    </source>
</reference>
<keyword evidence="2 6" id="KW-0479">Metal-binding</keyword>
<dbReference type="GO" id="GO:0008253">
    <property type="term" value="F:5'-nucleotidase activity"/>
    <property type="evidence" value="ECO:0007669"/>
    <property type="project" value="TreeGrafter"/>
</dbReference>
<dbReference type="SUPFAM" id="SSF56784">
    <property type="entry name" value="HAD-like"/>
    <property type="match status" value="1"/>
</dbReference>
<protein>
    <recommendedName>
        <fullName evidence="8">5'-nucleotidase domain-containing protein 3</fullName>
    </recommendedName>
</protein>
<comment type="cofactor">
    <cofactor evidence="6">
        <name>Mg(2+)</name>
        <dbReference type="ChEBI" id="CHEBI:18420"/>
    </cofactor>
    <text evidence="6">Binds 1 Mg(2+) ion per subunit.</text>
</comment>
<comment type="similarity">
    <text evidence="1">Belongs to the 5'(3')-deoxyribonucleotidase family.</text>
</comment>
<accession>A0AAW2II40</accession>
<dbReference type="Pfam" id="PF05761">
    <property type="entry name" value="5_nucleotid"/>
    <property type="match status" value="1"/>
</dbReference>
<evidence type="ECO:0000256" key="2">
    <source>
        <dbReference type="ARBA" id="ARBA00022723"/>
    </source>
</evidence>
<dbReference type="PIRSF" id="PIRSF017434">
    <property type="entry name" value="Purine_5'-nucleotidase"/>
    <property type="match status" value="1"/>
</dbReference>
<feature type="active site" description="Nucleophile" evidence="5">
    <location>
        <position position="83"/>
    </location>
</feature>
<evidence type="ECO:0000256" key="6">
    <source>
        <dbReference type="PIRSR" id="PIRSR017434-2"/>
    </source>
</evidence>
<evidence type="ECO:0000256" key="5">
    <source>
        <dbReference type="PIRSR" id="PIRSR017434-1"/>
    </source>
</evidence>
<dbReference type="InterPro" id="IPR036412">
    <property type="entry name" value="HAD-like_sf"/>
</dbReference>
<dbReference type="GO" id="GO:0046872">
    <property type="term" value="F:metal ion binding"/>
    <property type="evidence" value="ECO:0007669"/>
    <property type="project" value="UniProtKB-KW"/>
</dbReference>
<comment type="caution">
    <text evidence="7">The sequence shown here is derived from an EMBL/GenBank/DDBJ whole genome shotgun (WGS) entry which is preliminary data.</text>
</comment>
<dbReference type="InterPro" id="IPR016695">
    <property type="entry name" value="Pur_nucleotidase"/>
</dbReference>
<dbReference type="NCBIfam" id="TIGR02244">
    <property type="entry name" value="HAD-IG-Ncltidse"/>
    <property type="match status" value="1"/>
</dbReference>
<dbReference type="InterPro" id="IPR008380">
    <property type="entry name" value="HAD-SF_hydro_IG_5-nucl"/>
</dbReference>
<dbReference type="AlphaFoldDB" id="A0AAW2II40"/>
<evidence type="ECO:0000256" key="4">
    <source>
        <dbReference type="ARBA" id="ARBA00022842"/>
    </source>
</evidence>
<dbReference type="Gene3D" id="3.40.50.1000">
    <property type="entry name" value="HAD superfamily/HAD-like"/>
    <property type="match status" value="1"/>
</dbReference>
<dbReference type="InterPro" id="IPR023214">
    <property type="entry name" value="HAD_sf"/>
</dbReference>
<gene>
    <name evidence="7" type="ORF">PYX00_002436</name>
</gene>
<feature type="binding site" evidence="6">
    <location>
        <position position="85"/>
    </location>
    <ligand>
        <name>GMP</name>
        <dbReference type="ChEBI" id="CHEBI:58115"/>
    </ligand>
</feature>
<evidence type="ECO:0000313" key="7">
    <source>
        <dbReference type="EMBL" id="KAL0281452.1"/>
    </source>
</evidence>
<proteinExistence type="inferred from homology"/>
<keyword evidence="3" id="KW-0378">Hydrolase</keyword>
<organism evidence="7">
    <name type="scientific">Menopon gallinae</name>
    <name type="common">poultry shaft louse</name>
    <dbReference type="NCBI Taxonomy" id="328185"/>
    <lineage>
        <taxon>Eukaryota</taxon>
        <taxon>Metazoa</taxon>
        <taxon>Ecdysozoa</taxon>
        <taxon>Arthropoda</taxon>
        <taxon>Hexapoda</taxon>
        <taxon>Insecta</taxon>
        <taxon>Pterygota</taxon>
        <taxon>Neoptera</taxon>
        <taxon>Paraneoptera</taxon>
        <taxon>Psocodea</taxon>
        <taxon>Troctomorpha</taxon>
        <taxon>Phthiraptera</taxon>
        <taxon>Amblycera</taxon>
        <taxon>Menoponidae</taxon>
        <taxon>Menopon</taxon>
    </lineage>
</organism>
<dbReference type="PANTHER" id="PTHR12103:SF12">
    <property type="entry name" value="FI20020P1"/>
    <property type="match status" value="1"/>
</dbReference>
<name>A0AAW2II40_9NEOP</name>
<dbReference type="PANTHER" id="PTHR12103">
    <property type="entry name" value="5'-NUCLEOTIDASE DOMAIN-CONTAINING"/>
    <property type="match status" value="1"/>
</dbReference>
<sequence>MLSRQLAQSSCFFIKKSSFVSTPAKGKWENGAVRYISKNALQDVYRSAKEICFSKKPPRDVNPKGVFACNELDLSEISVYGFDYDYTLACYKPSLDQLLYDLGRDVLVKRYMYPKAIKDLEYRPDFTIRGLHYDIEKGLFMKLDSFLQIQFGTVYRGLTPIPDDEVITLYKNKVVPIAYAEAKEKFGAGSTKLYQLADLFSRPEMGLLCNITEYFEQNHIDYHPEILFRDVRAAIGSIHPVMHEEVVSNTETYLEENPEIRELFVRLHNAEKKLFLITNSPFKFVNKGLSLIIGENWMDFFDVIIVEARKPKFFTDESRPIRVYDRFLNSQLWDRVTKLERGVIYYEGTIRQLQEMTGWTGNEVLYFGDHPYSDLADATLEHGWRTGAIINELTHEIEALNDPDFKMNSNWLQMLTSLIEEYEDIGEEYNCLDVIKEWDAERNELLQKTKNIFNAQFGSVFRTYNNPSYFSRRLFRFADIYTSSVTNLLKYSINHKFFPRRGALPHEYASLFM</sequence>
<keyword evidence="4 6" id="KW-0460">Magnesium</keyword>
<evidence type="ECO:0000256" key="1">
    <source>
        <dbReference type="ARBA" id="ARBA00009589"/>
    </source>
</evidence>
<feature type="binding site" evidence="6">
    <location>
        <position position="83"/>
    </location>
    <ligand>
        <name>Mg(2+)</name>
        <dbReference type="ChEBI" id="CHEBI:18420"/>
    </ligand>
</feature>
<evidence type="ECO:0000256" key="3">
    <source>
        <dbReference type="ARBA" id="ARBA00022801"/>
    </source>
</evidence>
<feature type="binding site" evidence="6">
    <location>
        <position position="369"/>
    </location>
    <ligand>
        <name>Mg(2+)</name>
        <dbReference type="ChEBI" id="CHEBI:18420"/>
    </ligand>
</feature>